<sequence>MRRVAAKFVPKLLNCDQKQHRMNIANEMLDSVRDDPNLLQRVITGDEAWVYGYDVEPKLNHLKGSCRTNQDRKKRTKGVVHHVFLPQGITINKEYYLHVMRNLREAILQKRQDLWKNKNWLLHHDNAPDHTSLLVRDLLAKTNTLMMPTATVFPRSGPLATSACVDRSIRRMTLAAPQSTLWPFGRMCRTHFILSYRLEQLNAHNHTLMVLLKKSANDPTTQIPPEISKLAASEEHRTSRQRGIMVCKAIAYDRRSSMIYIEATMTVQRYLDYVLRPVTLHFL</sequence>
<dbReference type="PANTHER" id="PTHR46060:SF1">
    <property type="entry name" value="MARINER MOS1 TRANSPOSASE-LIKE PROTEIN"/>
    <property type="match status" value="1"/>
</dbReference>
<name>A0ABY6KJQ1_9ARAC</name>
<evidence type="ECO:0008006" key="3">
    <source>
        <dbReference type="Google" id="ProtNLM"/>
    </source>
</evidence>
<dbReference type="Gene3D" id="3.30.420.10">
    <property type="entry name" value="Ribonuclease H-like superfamily/Ribonuclease H"/>
    <property type="match status" value="1"/>
</dbReference>
<dbReference type="InterPro" id="IPR001888">
    <property type="entry name" value="Transposase_1"/>
</dbReference>
<dbReference type="EMBL" id="CP092867">
    <property type="protein sequence ID" value="UYV68416.1"/>
    <property type="molecule type" value="Genomic_DNA"/>
</dbReference>
<gene>
    <name evidence="1" type="ORF">LAZ67_5004271</name>
</gene>
<reference evidence="1 2" key="1">
    <citation type="submission" date="2022-01" db="EMBL/GenBank/DDBJ databases">
        <title>A chromosomal length assembly of Cordylochernes scorpioides.</title>
        <authorList>
            <person name="Zeh D."/>
            <person name="Zeh J."/>
        </authorList>
    </citation>
    <scope>NUCLEOTIDE SEQUENCE [LARGE SCALE GENOMIC DNA]</scope>
    <source>
        <strain evidence="1">IN4F17</strain>
        <tissue evidence="1">Whole Body</tissue>
    </source>
</reference>
<organism evidence="1 2">
    <name type="scientific">Cordylochernes scorpioides</name>
    <dbReference type="NCBI Taxonomy" id="51811"/>
    <lineage>
        <taxon>Eukaryota</taxon>
        <taxon>Metazoa</taxon>
        <taxon>Ecdysozoa</taxon>
        <taxon>Arthropoda</taxon>
        <taxon>Chelicerata</taxon>
        <taxon>Arachnida</taxon>
        <taxon>Pseudoscorpiones</taxon>
        <taxon>Cheliferoidea</taxon>
        <taxon>Chernetidae</taxon>
        <taxon>Cordylochernes</taxon>
    </lineage>
</organism>
<protein>
    <recommendedName>
        <fullName evidence="3">Transposase</fullName>
    </recommendedName>
</protein>
<proteinExistence type="predicted"/>
<dbReference type="InterPro" id="IPR052709">
    <property type="entry name" value="Transposase-MT_Hybrid"/>
</dbReference>
<accession>A0ABY6KJQ1</accession>
<dbReference type="InterPro" id="IPR036397">
    <property type="entry name" value="RNaseH_sf"/>
</dbReference>
<dbReference type="Pfam" id="PF01359">
    <property type="entry name" value="Transposase_1"/>
    <property type="match status" value="1"/>
</dbReference>
<dbReference type="PANTHER" id="PTHR46060">
    <property type="entry name" value="MARINER MOS1 TRANSPOSASE-LIKE PROTEIN"/>
    <property type="match status" value="1"/>
</dbReference>
<evidence type="ECO:0000313" key="1">
    <source>
        <dbReference type="EMBL" id="UYV68416.1"/>
    </source>
</evidence>
<dbReference type="Proteomes" id="UP001235939">
    <property type="component" value="Chromosome 05"/>
</dbReference>
<keyword evidence="2" id="KW-1185">Reference proteome</keyword>
<evidence type="ECO:0000313" key="2">
    <source>
        <dbReference type="Proteomes" id="UP001235939"/>
    </source>
</evidence>